<dbReference type="Proteomes" id="UP000233551">
    <property type="component" value="Unassembled WGS sequence"/>
</dbReference>
<reference evidence="2 3" key="1">
    <citation type="submission" date="2017-11" db="EMBL/GenBank/DDBJ databases">
        <title>De-novo sequencing of pomegranate (Punica granatum L.) genome.</title>
        <authorList>
            <person name="Akparov Z."/>
            <person name="Amiraslanov A."/>
            <person name="Hajiyeva S."/>
            <person name="Abbasov M."/>
            <person name="Kaur K."/>
            <person name="Hamwieh A."/>
            <person name="Solovyev V."/>
            <person name="Salamov A."/>
            <person name="Braich B."/>
            <person name="Kosarev P."/>
            <person name="Mahmoud A."/>
            <person name="Hajiyev E."/>
            <person name="Babayeva S."/>
            <person name="Izzatullayeva V."/>
            <person name="Mammadov A."/>
            <person name="Mammadov A."/>
            <person name="Sharifova S."/>
            <person name="Ojaghi J."/>
            <person name="Eynullazada K."/>
            <person name="Bayramov B."/>
            <person name="Abdulazimova A."/>
            <person name="Shahmuradov I."/>
        </authorList>
    </citation>
    <scope>NUCLEOTIDE SEQUENCE [LARGE SCALE GENOMIC DNA]</scope>
    <source>
        <strain evidence="3">cv. AG2017</strain>
        <tissue evidence="2">Leaf</tissue>
    </source>
</reference>
<organism evidence="2 3">
    <name type="scientific">Punica granatum</name>
    <name type="common">Pomegranate</name>
    <dbReference type="NCBI Taxonomy" id="22663"/>
    <lineage>
        <taxon>Eukaryota</taxon>
        <taxon>Viridiplantae</taxon>
        <taxon>Streptophyta</taxon>
        <taxon>Embryophyta</taxon>
        <taxon>Tracheophyta</taxon>
        <taxon>Spermatophyta</taxon>
        <taxon>Magnoliopsida</taxon>
        <taxon>eudicotyledons</taxon>
        <taxon>Gunneridae</taxon>
        <taxon>Pentapetalae</taxon>
        <taxon>rosids</taxon>
        <taxon>malvids</taxon>
        <taxon>Myrtales</taxon>
        <taxon>Lythraceae</taxon>
        <taxon>Punica</taxon>
    </lineage>
</organism>
<protein>
    <submittedName>
        <fullName evidence="2">Uncharacterized protein</fullName>
    </submittedName>
</protein>
<accession>A0A2I0KQV1</accession>
<name>A0A2I0KQV1_PUNGR</name>
<evidence type="ECO:0000256" key="1">
    <source>
        <dbReference type="SAM" id="MobiDB-lite"/>
    </source>
</evidence>
<feature type="region of interest" description="Disordered" evidence="1">
    <location>
        <begin position="15"/>
        <end position="34"/>
    </location>
</feature>
<keyword evidence="3" id="KW-1185">Reference proteome</keyword>
<dbReference type="EMBL" id="PGOL01000426">
    <property type="protein sequence ID" value="PKI70878.1"/>
    <property type="molecule type" value="Genomic_DNA"/>
</dbReference>
<evidence type="ECO:0000313" key="2">
    <source>
        <dbReference type="EMBL" id="PKI70878.1"/>
    </source>
</evidence>
<sequence length="73" mass="8089">MEQCQAVQKTENIVKKREWRGRSSRGGGWSATAESQGLRMEGVYRPECGLSSGLACTRPEIVRLGSVHLPWDA</sequence>
<dbReference type="AlphaFoldDB" id="A0A2I0KQV1"/>
<gene>
    <name evidence="2" type="ORF">CRG98_008769</name>
</gene>
<comment type="caution">
    <text evidence="2">The sequence shown here is derived from an EMBL/GenBank/DDBJ whole genome shotgun (WGS) entry which is preliminary data.</text>
</comment>
<proteinExistence type="predicted"/>
<evidence type="ECO:0000313" key="3">
    <source>
        <dbReference type="Proteomes" id="UP000233551"/>
    </source>
</evidence>